<dbReference type="SUPFAM" id="SSF53474">
    <property type="entry name" value="alpha/beta-Hydrolases"/>
    <property type="match status" value="1"/>
</dbReference>
<dbReference type="InterPro" id="IPR000639">
    <property type="entry name" value="Epox_hydrolase-like"/>
</dbReference>
<accession>A0ABM1QJP4</accession>
<dbReference type="Proteomes" id="UP000694864">
    <property type="component" value="Chromosome 11"/>
</dbReference>
<organism evidence="3 4">
    <name type="scientific">Camelina sativa</name>
    <name type="common">False flax</name>
    <name type="synonym">Myagrum sativum</name>
    <dbReference type="NCBI Taxonomy" id="90675"/>
    <lineage>
        <taxon>Eukaryota</taxon>
        <taxon>Viridiplantae</taxon>
        <taxon>Streptophyta</taxon>
        <taxon>Embryophyta</taxon>
        <taxon>Tracheophyta</taxon>
        <taxon>Spermatophyta</taxon>
        <taxon>Magnoliopsida</taxon>
        <taxon>eudicotyledons</taxon>
        <taxon>Gunneridae</taxon>
        <taxon>Pentapetalae</taxon>
        <taxon>rosids</taxon>
        <taxon>malvids</taxon>
        <taxon>Brassicales</taxon>
        <taxon>Brassicaceae</taxon>
        <taxon>Camelineae</taxon>
        <taxon>Camelina</taxon>
    </lineage>
</organism>
<proteinExistence type="predicted"/>
<gene>
    <name evidence="4" type="primary">LOC104725822</name>
</gene>
<name>A0ABM1QJP4_CAMSA</name>
<evidence type="ECO:0000313" key="3">
    <source>
        <dbReference type="Proteomes" id="UP000694864"/>
    </source>
</evidence>
<dbReference type="InterPro" id="IPR050471">
    <property type="entry name" value="AB_hydrolase"/>
</dbReference>
<dbReference type="PANTHER" id="PTHR43433">
    <property type="entry name" value="HYDROLASE, ALPHA/BETA FOLD FAMILY PROTEIN"/>
    <property type="match status" value="1"/>
</dbReference>
<feature type="region of interest" description="Disordered" evidence="1">
    <location>
        <begin position="51"/>
        <end position="73"/>
    </location>
</feature>
<evidence type="ECO:0000256" key="1">
    <source>
        <dbReference type="SAM" id="MobiDB-lite"/>
    </source>
</evidence>
<dbReference type="PRINTS" id="PR00412">
    <property type="entry name" value="EPOXHYDRLASE"/>
</dbReference>
<feature type="compositionally biased region" description="Acidic residues" evidence="1">
    <location>
        <begin position="63"/>
        <end position="73"/>
    </location>
</feature>
<protein>
    <submittedName>
        <fullName evidence="4">Uncharacterized protein LOC104725822 isoform X1</fullName>
    </submittedName>
</protein>
<keyword evidence="3" id="KW-1185">Reference proteome</keyword>
<feature type="domain" description="AB hydrolase-1" evidence="2">
    <location>
        <begin position="41"/>
        <end position="153"/>
    </location>
</feature>
<sequence>MPFCEVVKEDVGPETTLNNAAVKIFYRTYGHGPVKALLIIGLAGTHESWGPQIKGLTGKDKPNDDEEEDGIVSDDDSGIEVCAFDNRGMGRSSIPTHKSEYTTTIMAKDSISLLDHLGWKRAHIIGHSMGAMVACKLAALVPERVLSLALLNVTGGGFECFPKLDRHTISIAIRFLKAKTPQQRAAVDLDTHYSKDYLEESVGTNTRRAILYEQYVKGISETGMQSKHGFDGQLNACWLHKITKPEIELIRSAGFLVSVIHGRYAAPTQLESKSPHALSLEFVDLVKHLYLYIVSNLSMWWVICRHDVIAQICYARRLAQRLYPVAKMVDLHGGHLVSHERTEEVNKSLLELIKASEMKKKPTDWTNLTMEDPGYFKRRLTLIRSSSESKSAVSPGHFIVEKFNRFLLFLFGLLVLAFEYARRTFRMVKPVKVGPSLT</sequence>
<reference evidence="3" key="1">
    <citation type="journal article" date="2014" name="Nat. Commun.">
        <title>The emerging biofuel crop Camelina sativa retains a highly undifferentiated hexaploid genome structure.</title>
        <authorList>
            <person name="Kagale S."/>
            <person name="Koh C."/>
            <person name="Nixon J."/>
            <person name="Bollina V."/>
            <person name="Clarke W.E."/>
            <person name="Tuteja R."/>
            <person name="Spillane C."/>
            <person name="Robinson S.J."/>
            <person name="Links M.G."/>
            <person name="Clarke C."/>
            <person name="Higgins E.E."/>
            <person name="Huebert T."/>
            <person name="Sharpe A.G."/>
            <person name="Parkin I.A."/>
        </authorList>
    </citation>
    <scope>NUCLEOTIDE SEQUENCE [LARGE SCALE GENOMIC DNA]</scope>
    <source>
        <strain evidence="3">cv. DH55</strain>
    </source>
</reference>
<dbReference type="Gene3D" id="3.40.50.1820">
    <property type="entry name" value="alpha/beta hydrolase"/>
    <property type="match status" value="1"/>
</dbReference>
<dbReference type="GeneID" id="104725822"/>
<evidence type="ECO:0000313" key="4">
    <source>
        <dbReference type="RefSeq" id="XP_019086982.1"/>
    </source>
</evidence>
<dbReference type="InterPro" id="IPR029058">
    <property type="entry name" value="AB_hydrolase_fold"/>
</dbReference>
<dbReference type="Pfam" id="PF00561">
    <property type="entry name" value="Abhydrolase_1"/>
    <property type="match status" value="1"/>
</dbReference>
<dbReference type="RefSeq" id="XP_019086982.1">
    <property type="nucleotide sequence ID" value="XM_019231437.1"/>
</dbReference>
<reference evidence="4" key="2">
    <citation type="submission" date="2025-08" db="UniProtKB">
        <authorList>
            <consortium name="RefSeq"/>
        </authorList>
    </citation>
    <scope>IDENTIFICATION</scope>
    <source>
        <tissue evidence="4">Leaf</tissue>
    </source>
</reference>
<evidence type="ECO:0000259" key="2">
    <source>
        <dbReference type="Pfam" id="PF00561"/>
    </source>
</evidence>
<dbReference type="PANTHER" id="PTHR43433:SF5">
    <property type="entry name" value="AB HYDROLASE-1 DOMAIN-CONTAINING PROTEIN"/>
    <property type="match status" value="1"/>
</dbReference>
<dbReference type="InterPro" id="IPR000073">
    <property type="entry name" value="AB_hydrolase_1"/>
</dbReference>